<dbReference type="GO" id="GO:0000165">
    <property type="term" value="P:MAPK cascade"/>
    <property type="evidence" value="ECO:0007669"/>
    <property type="project" value="InterPro"/>
</dbReference>
<dbReference type="EMBL" id="KZ308644">
    <property type="protein sequence ID" value="KAG8232698.1"/>
    <property type="molecule type" value="Genomic_DNA"/>
</dbReference>
<dbReference type="AlphaFoldDB" id="A0A8K0P563"/>
<feature type="domain" description="Mitogen-activated protein kinase kinase kinase N-terminal" evidence="1">
    <location>
        <begin position="2"/>
        <end position="181"/>
    </location>
</feature>
<dbReference type="Pfam" id="PF19431">
    <property type="entry name" value="MEKK4_N"/>
    <property type="match status" value="2"/>
</dbReference>
<dbReference type="InterPro" id="IPR045801">
    <property type="entry name" value="MEKK4_N"/>
</dbReference>
<evidence type="ECO:0000313" key="3">
    <source>
        <dbReference type="Proteomes" id="UP000792457"/>
    </source>
</evidence>
<evidence type="ECO:0000313" key="2">
    <source>
        <dbReference type="EMBL" id="KAG8232698.1"/>
    </source>
</evidence>
<organism evidence="2 3">
    <name type="scientific">Ladona fulva</name>
    <name type="common">Scarce chaser dragonfly</name>
    <name type="synonym">Libellula fulva</name>
    <dbReference type="NCBI Taxonomy" id="123851"/>
    <lineage>
        <taxon>Eukaryota</taxon>
        <taxon>Metazoa</taxon>
        <taxon>Ecdysozoa</taxon>
        <taxon>Arthropoda</taxon>
        <taxon>Hexapoda</taxon>
        <taxon>Insecta</taxon>
        <taxon>Pterygota</taxon>
        <taxon>Palaeoptera</taxon>
        <taxon>Odonata</taxon>
        <taxon>Epiprocta</taxon>
        <taxon>Anisoptera</taxon>
        <taxon>Libelluloidea</taxon>
        <taxon>Libellulidae</taxon>
        <taxon>Ladona</taxon>
    </lineage>
</organism>
<sequence>MEYLKQWVSMVQQESLLISTYQKNLLEEEWSFVKATCPHIPGGEALAANMFCLLATDMLRTIGKYLNSEIDDLIQSMGDVWPPEDTTKHVMLATCRSLQSIFIEARERALKGISFAKTLRKDLEIAAAFSLNSNPRKFLKRLQETGHVCVVAPHSCKHLIFIPGSIRHCPEHIRKLVNMNCSVGDCWTVNSKANSGRVDGKVGLASVGVEVSSPTTSQPPCGVYLLVIRGDGECKISDEWRWEGETVNLHPTAETTITLSHVEVDGVLLIASDPCQLTAHRKYFMEIMGDIVNVESEHRPSNSLIAESLTKLKTEALSLSHCITDIINLVEEKSIVENLVDLDESERQSVILRCREILHQCYKFGFE</sequence>
<dbReference type="Proteomes" id="UP000792457">
    <property type="component" value="Unassembled WGS sequence"/>
</dbReference>
<feature type="non-terminal residue" evidence="2">
    <location>
        <position position="1"/>
    </location>
</feature>
<feature type="domain" description="Mitogen-activated protein kinase kinase kinase N-terminal" evidence="1">
    <location>
        <begin position="220"/>
        <end position="367"/>
    </location>
</feature>
<reference evidence="2" key="2">
    <citation type="submission" date="2017-10" db="EMBL/GenBank/DDBJ databases">
        <title>Ladona fulva Genome sequencing and assembly.</title>
        <authorList>
            <person name="Murali S."/>
            <person name="Richards S."/>
            <person name="Bandaranaike D."/>
            <person name="Bellair M."/>
            <person name="Blankenburg K."/>
            <person name="Chao H."/>
            <person name="Dinh H."/>
            <person name="Doddapaneni H."/>
            <person name="Dugan-Rocha S."/>
            <person name="Elkadiri S."/>
            <person name="Gnanaolivu R."/>
            <person name="Hernandez B."/>
            <person name="Skinner E."/>
            <person name="Javaid M."/>
            <person name="Lee S."/>
            <person name="Li M."/>
            <person name="Ming W."/>
            <person name="Munidasa M."/>
            <person name="Muniz J."/>
            <person name="Nguyen L."/>
            <person name="Hughes D."/>
            <person name="Osuji N."/>
            <person name="Pu L.-L."/>
            <person name="Puazo M."/>
            <person name="Qu C."/>
            <person name="Quiroz J."/>
            <person name="Raj R."/>
            <person name="Weissenberger G."/>
            <person name="Xin Y."/>
            <person name="Zou X."/>
            <person name="Han Y."/>
            <person name="Worley K."/>
            <person name="Muzny D."/>
            <person name="Gibbs R."/>
        </authorList>
    </citation>
    <scope>NUCLEOTIDE SEQUENCE</scope>
    <source>
        <strain evidence="2">Sampled in the wild</strain>
    </source>
</reference>
<comment type="caution">
    <text evidence="2">The sequence shown here is derived from an EMBL/GenBank/DDBJ whole genome shotgun (WGS) entry which is preliminary data.</text>
</comment>
<name>A0A8K0P563_LADFU</name>
<evidence type="ECO:0000259" key="1">
    <source>
        <dbReference type="Pfam" id="PF19431"/>
    </source>
</evidence>
<gene>
    <name evidence="2" type="ORF">J437_LFUL014716</name>
</gene>
<dbReference type="OrthoDB" id="1043025at2759"/>
<keyword evidence="3" id="KW-1185">Reference proteome</keyword>
<accession>A0A8K0P563</accession>
<proteinExistence type="predicted"/>
<protein>
    <recommendedName>
        <fullName evidence="1">Mitogen-activated protein kinase kinase kinase N-terminal domain-containing protein</fullName>
    </recommendedName>
</protein>
<reference evidence="2" key="1">
    <citation type="submission" date="2013-04" db="EMBL/GenBank/DDBJ databases">
        <authorList>
            <person name="Qu J."/>
            <person name="Murali S.C."/>
            <person name="Bandaranaike D."/>
            <person name="Bellair M."/>
            <person name="Blankenburg K."/>
            <person name="Chao H."/>
            <person name="Dinh H."/>
            <person name="Doddapaneni H."/>
            <person name="Downs B."/>
            <person name="Dugan-Rocha S."/>
            <person name="Elkadiri S."/>
            <person name="Gnanaolivu R.D."/>
            <person name="Hernandez B."/>
            <person name="Javaid M."/>
            <person name="Jayaseelan J.C."/>
            <person name="Lee S."/>
            <person name="Li M."/>
            <person name="Ming W."/>
            <person name="Munidasa M."/>
            <person name="Muniz J."/>
            <person name="Nguyen L."/>
            <person name="Ongeri F."/>
            <person name="Osuji N."/>
            <person name="Pu L.-L."/>
            <person name="Puazo M."/>
            <person name="Qu C."/>
            <person name="Quiroz J."/>
            <person name="Raj R."/>
            <person name="Weissenberger G."/>
            <person name="Xin Y."/>
            <person name="Zou X."/>
            <person name="Han Y."/>
            <person name="Richards S."/>
            <person name="Worley K."/>
            <person name="Muzny D."/>
            <person name="Gibbs R."/>
        </authorList>
    </citation>
    <scope>NUCLEOTIDE SEQUENCE</scope>
    <source>
        <strain evidence="2">Sampled in the wild</strain>
    </source>
</reference>